<dbReference type="CDD" id="cd02803">
    <property type="entry name" value="OYE_like_FMN_family"/>
    <property type="match status" value="1"/>
</dbReference>
<evidence type="ECO:0000259" key="10">
    <source>
        <dbReference type="Pfam" id="PF00724"/>
    </source>
</evidence>
<dbReference type="OrthoDB" id="9784632at2"/>
<dbReference type="Gene3D" id="3.20.20.70">
    <property type="entry name" value="Aldolase class I"/>
    <property type="match status" value="1"/>
</dbReference>
<evidence type="ECO:0000256" key="8">
    <source>
        <dbReference type="ARBA" id="ARBA00023004"/>
    </source>
</evidence>
<dbReference type="GO" id="GO:0051536">
    <property type="term" value="F:iron-sulfur cluster binding"/>
    <property type="evidence" value="ECO:0007669"/>
    <property type="project" value="UniProtKB-KW"/>
</dbReference>
<evidence type="ECO:0000256" key="4">
    <source>
        <dbReference type="ARBA" id="ARBA00022630"/>
    </source>
</evidence>
<dbReference type="PANTHER" id="PTHR42917:SF2">
    <property type="entry name" value="2,4-DIENOYL-COA REDUCTASE [(2E)-ENOYL-COA-PRODUCING]"/>
    <property type="match status" value="1"/>
</dbReference>
<dbReference type="Proteomes" id="UP000427769">
    <property type="component" value="Chromosome"/>
</dbReference>
<proteinExistence type="inferred from homology"/>
<dbReference type="InterPro" id="IPR023753">
    <property type="entry name" value="FAD/NAD-binding_dom"/>
</dbReference>
<dbReference type="GO" id="GO:0016491">
    <property type="term" value="F:oxidoreductase activity"/>
    <property type="evidence" value="ECO:0007669"/>
    <property type="project" value="UniProtKB-KW"/>
</dbReference>
<comment type="cofactor">
    <cofactor evidence="1">
        <name>FMN</name>
        <dbReference type="ChEBI" id="CHEBI:58210"/>
    </cofactor>
</comment>
<evidence type="ECO:0000256" key="5">
    <source>
        <dbReference type="ARBA" id="ARBA00022643"/>
    </source>
</evidence>
<gene>
    <name evidence="12" type="ORF">DSCW_00600</name>
</gene>
<dbReference type="AlphaFoldDB" id="A0A5K7YXH5"/>
<evidence type="ECO:0000256" key="1">
    <source>
        <dbReference type="ARBA" id="ARBA00001917"/>
    </source>
</evidence>
<evidence type="ECO:0000256" key="2">
    <source>
        <dbReference type="ARBA" id="ARBA00001966"/>
    </source>
</evidence>
<evidence type="ECO:0000313" key="13">
    <source>
        <dbReference type="Proteomes" id="UP000427769"/>
    </source>
</evidence>
<dbReference type="Gene3D" id="3.40.50.720">
    <property type="entry name" value="NAD(P)-binding Rossmann-like Domain"/>
    <property type="match status" value="1"/>
</dbReference>
<evidence type="ECO:0000256" key="6">
    <source>
        <dbReference type="ARBA" id="ARBA00022723"/>
    </source>
</evidence>
<evidence type="ECO:0000256" key="3">
    <source>
        <dbReference type="ARBA" id="ARBA00011048"/>
    </source>
</evidence>
<dbReference type="InterPro" id="IPR051793">
    <property type="entry name" value="NADH:flavin_oxidoreductase"/>
</dbReference>
<keyword evidence="13" id="KW-1185">Reference proteome</keyword>
<dbReference type="SUPFAM" id="SSF51905">
    <property type="entry name" value="FAD/NAD(P)-binding domain"/>
    <property type="match status" value="1"/>
</dbReference>
<dbReference type="InterPro" id="IPR036188">
    <property type="entry name" value="FAD/NAD-bd_sf"/>
</dbReference>
<name>A0A5K7YXH5_9BACT</name>
<evidence type="ECO:0000256" key="9">
    <source>
        <dbReference type="ARBA" id="ARBA00023014"/>
    </source>
</evidence>
<evidence type="ECO:0000259" key="11">
    <source>
        <dbReference type="Pfam" id="PF07992"/>
    </source>
</evidence>
<dbReference type="EMBL" id="AP021875">
    <property type="protein sequence ID" value="BBO72643.1"/>
    <property type="molecule type" value="Genomic_DNA"/>
</dbReference>
<keyword evidence="9" id="KW-0411">Iron-sulfur</keyword>
<keyword evidence="6" id="KW-0479">Metal-binding</keyword>
<dbReference type="GO" id="GO:0046872">
    <property type="term" value="F:metal ion binding"/>
    <property type="evidence" value="ECO:0007669"/>
    <property type="project" value="UniProtKB-KW"/>
</dbReference>
<comment type="similarity">
    <text evidence="3">In the N-terminal section; belongs to the NADH:flavin oxidoreductase/NADH oxidase family.</text>
</comment>
<comment type="cofactor">
    <cofactor evidence="2">
        <name>[4Fe-4S] cluster</name>
        <dbReference type="ChEBI" id="CHEBI:49883"/>
    </cofactor>
</comment>
<accession>A0A5K7YXH5</accession>
<dbReference type="InterPro" id="IPR001155">
    <property type="entry name" value="OxRdtase_FMN_N"/>
</dbReference>
<sequence length="651" mass="71367">MDTNRARKLFDPIRIGTLKLKNRVIMGAMVTNFATKDGFVTDRLIDYHVNIAKGGCALNVTENAYVSLDGKRIMNGLGAYDDKLVAGLKRLAQGVHAVDGKISLQIMHGGRECSSNITGLQPIGPTDLVSRYSAISKESDLPRQMTIEDIGELVERFGKAGRRAREAGFDSVEIHAAHGYLISQFLSPYSNKRTDRYGGDEGARATFLLEIIGNIKKKAGADFPVFVKLNMNDYVKGGTIPDQAEVTIRLAVEEGADAIITSVGLHESRPYMIIPPMSVKNFVNVPYSERAKKIAKVPVGVVGRITDPIRAARVIEEEKADFVVLARSLLCDPEWPNKAREGKFKDIRQCVGCNQGCIDMIHKMKPFCCLQNPAIGREKEFEVKKAKNPKRIAVIGGGPGGLEAARVAALRGHKVTLYEKENKLGGQINIGSIPPHRKELQKVTDHLVRQVEKLGVEIKLGQEMTLGSIEALDMDLAILATGAVTHKPNIKGCDLEHVVFAFDVLDGKVKVSDKAVIIGGGLVGVETADFLCEKGNDVIIIEMLDTLAPDSGSANRVYFEDRFVQKKVELLLEAKVLEIDQDGITYLQKGWTRKILGVDTVIIAVGALPNTEIWDCFAGKREGRIFRIGDCIKPRNAMEAIYEGAKLAREI</sequence>
<organism evidence="12 13">
    <name type="scientific">Desulfosarcina widdelii</name>
    <dbReference type="NCBI Taxonomy" id="947919"/>
    <lineage>
        <taxon>Bacteria</taxon>
        <taxon>Pseudomonadati</taxon>
        <taxon>Thermodesulfobacteriota</taxon>
        <taxon>Desulfobacteria</taxon>
        <taxon>Desulfobacterales</taxon>
        <taxon>Desulfosarcinaceae</taxon>
        <taxon>Desulfosarcina</taxon>
    </lineage>
</organism>
<evidence type="ECO:0000313" key="12">
    <source>
        <dbReference type="EMBL" id="BBO72643.1"/>
    </source>
</evidence>
<feature type="domain" description="NADH:flavin oxidoreductase/NADH oxidase N-terminal" evidence="10">
    <location>
        <begin position="8"/>
        <end position="343"/>
    </location>
</feature>
<keyword evidence="7" id="KW-0560">Oxidoreductase</keyword>
<keyword evidence="4" id="KW-0285">Flavoprotein</keyword>
<dbReference type="PRINTS" id="PR00368">
    <property type="entry name" value="FADPNR"/>
</dbReference>
<dbReference type="PANTHER" id="PTHR42917">
    <property type="entry name" value="2,4-DIENOYL-COA REDUCTASE"/>
    <property type="match status" value="1"/>
</dbReference>
<evidence type="ECO:0000256" key="7">
    <source>
        <dbReference type="ARBA" id="ARBA00023002"/>
    </source>
</evidence>
<dbReference type="GO" id="GO:0010181">
    <property type="term" value="F:FMN binding"/>
    <property type="evidence" value="ECO:0007669"/>
    <property type="project" value="InterPro"/>
</dbReference>
<dbReference type="InterPro" id="IPR013785">
    <property type="entry name" value="Aldolase_TIM"/>
</dbReference>
<reference evidence="12 13" key="1">
    <citation type="submission" date="2019-11" db="EMBL/GenBank/DDBJ databases">
        <title>Comparative genomics of hydrocarbon-degrading Desulfosarcina strains.</title>
        <authorList>
            <person name="Watanabe M."/>
            <person name="Kojima H."/>
            <person name="Fukui M."/>
        </authorList>
    </citation>
    <scope>NUCLEOTIDE SEQUENCE [LARGE SCALE GENOMIC DNA]</scope>
    <source>
        <strain evidence="12 13">PP31</strain>
    </source>
</reference>
<dbReference type="PRINTS" id="PR00469">
    <property type="entry name" value="PNDRDTASEII"/>
</dbReference>
<dbReference type="Pfam" id="PF07992">
    <property type="entry name" value="Pyr_redox_2"/>
    <property type="match status" value="1"/>
</dbReference>
<keyword evidence="5" id="KW-0288">FMN</keyword>
<feature type="domain" description="FAD/NAD(P)-binding" evidence="11">
    <location>
        <begin position="391"/>
        <end position="614"/>
    </location>
</feature>
<dbReference type="Pfam" id="PF00724">
    <property type="entry name" value="Oxidored_FMN"/>
    <property type="match status" value="1"/>
</dbReference>
<dbReference type="Gene3D" id="3.50.50.60">
    <property type="entry name" value="FAD/NAD(P)-binding domain"/>
    <property type="match status" value="1"/>
</dbReference>
<keyword evidence="8" id="KW-0408">Iron</keyword>
<dbReference type="RefSeq" id="WP_155301838.1">
    <property type="nucleotide sequence ID" value="NZ_AP021875.1"/>
</dbReference>
<dbReference type="SUPFAM" id="SSF51395">
    <property type="entry name" value="FMN-linked oxidoreductases"/>
    <property type="match status" value="1"/>
</dbReference>
<dbReference type="KEGG" id="dwd:DSCW_00600"/>
<protein>
    <submittedName>
        <fullName evidence="12">NADH oxidase</fullName>
    </submittedName>
</protein>